<gene>
    <name evidence="2" type="ordered locus">MSWAN_0747</name>
</gene>
<dbReference type="EMBL" id="CP002772">
    <property type="protein sequence ID" value="AEG17780.1"/>
    <property type="molecule type" value="Genomic_DNA"/>
</dbReference>
<reference evidence="2 3" key="1">
    <citation type="journal article" date="2014" name="Int. J. Syst. Evol. Microbiol.">
        <title>Methanobacterium paludis sp. nov. and a novel strain of Methanobacterium lacus isolated from northern peatlands.</title>
        <authorList>
            <person name="Cadillo-Quiroz H."/>
            <person name="Brauer S.L."/>
            <person name="Goodson N."/>
            <person name="Yavitt J.B."/>
            <person name="Zinder S.H."/>
        </authorList>
    </citation>
    <scope>NUCLEOTIDE SEQUENCE [LARGE SCALE GENOMIC DNA]</scope>
    <source>
        <strain evidence="3">DSM 25820 / JCM 18151 / SWAN1</strain>
    </source>
</reference>
<keyword evidence="1" id="KW-1133">Transmembrane helix</keyword>
<feature type="transmembrane region" description="Helical" evidence="1">
    <location>
        <begin position="49"/>
        <end position="69"/>
    </location>
</feature>
<evidence type="ECO:0000313" key="3">
    <source>
        <dbReference type="Proteomes" id="UP000009231"/>
    </source>
</evidence>
<evidence type="ECO:0000313" key="2">
    <source>
        <dbReference type="EMBL" id="AEG17780.1"/>
    </source>
</evidence>
<dbReference type="RefSeq" id="WP_013825282.1">
    <property type="nucleotide sequence ID" value="NC_015574.1"/>
</dbReference>
<dbReference type="HOGENOM" id="CLU_1811464_0_0_2"/>
<dbReference type="KEGG" id="mew:MSWAN_0747"/>
<proteinExistence type="predicted"/>
<dbReference type="Proteomes" id="UP000009231">
    <property type="component" value="Chromosome"/>
</dbReference>
<keyword evidence="3" id="KW-1185">Reference proteome</keyword>
<dbReference type="OrthoDB" id="71292at2157"/>
<dbReference type="eggNOG" id="arCOG10461">
    <property type="taxonomic scope" value="Archaea"/>
</dbReference>
<protein>
    <recommendedName>
        <fullName evidence="4">DUF5518 domain-containing protein</fullName>
    </recommendedName>
</protein>
<evidence type="ECO:0000256" key="1">
    <source>
        <dbReference type="SAM" id="Phobius"/>
    </source>
</evidence>
<dbReference type="AlphaFoldDB" id="F6D7U2"/>
<keyword evidence="1" id="KW-0812">Transmembrane</keyword>
<sequence>MAKYSIESAVTISIVVGLILNFINLGGMFAIVVIGFIATYLTVPEKSSYKVGCIAAFSFGIIKFLYGFLTPPTLPYDLSIYSAGLGLAASGFITLIFGFIVFALIYIILGAIGGLIVDFLFSKKTHKKKPKTKPKRRSLNRV</sequence>
<organism evidence="2 3">
    <name type="scientific">Methanobacterium paludis (strain DSM 25820 / JCM 18151 / SWAN1)</name>
    <dbReference type="NCBI Taxonomy" id="868131"/>
    <lineage>
        <taxon>Archaea</taxon>
        <taxon>Methanobacteriati</taxon>
        <taxon>Methanobacteriota</taxon>
        <taxon>Methanomada group</taxon>
        <taxon>Methanobacteria</taxon>
        <taxon>Methanobacteriales</taxon>
        <taxon>Methanobacteriaceae</taxon>
        <taxon>Methanobacterium</taxon>
    </lineage>
</organism>
<keyword evidence="1" id="KW-0472">Membrane</keyword>
<feature type="transmembrane region" description="Helical" evidence="1">
    <location>
        <begin position="89"/>
        <end position="121"/>
    </location>
</feature>
<dbReference type="GeneID" id="10668239"/>
<dbReference type="STRING" id="868131.MSWAN_0747"/>
<feature type="transmembrane region" description="Helical" evidence="1">
    <location>
        <begin position="12"/>
        <end position="37"/>
    </location>
</feature>
<accession>F6D7U2</accession>
<name>F6D7U2_METPW</name>
<evidence type="ECO:0008006" key="4">
    <source>
        <dbReference type="Google" id="ProtNLM"/>
    </source>
</evidence>